<dbReference type="EMBL" id="LJBN01000192">
    <property type="protein sequence ID" value="OOQ83753.1"/>
    <property type="molecule type" value="Genomic_DNA"/>
</dbReference>
<feature type="binding site" description="axial binding residue" evidence="6">
    <location>
        <position position="451"/>
    </location>
    <ligand>
        <name>heme</name>
        <dbReference type="ChEBI" id="CHEBI:30413"/>
    </ligand>
    <ligandPart>
        <name>Fe</name>
        <dbReference type="ChEBI" id="CHEBI:18248"/>
    </ligandPart>
</feature>
<reference evidence="9" key="1">
    <citation type="submission" date="2015-09" db="EMBL/GenBank/DDBJ databases">
        <authorList>
            <person name="Fill T.P."/>
            <person name="Baretta J.F."/>
            <person name="de Almeida L.G."/>
            <person name="Rocha M."/>
            <person name="de Souza D.H."/>
            <person name="Malavazi I."/>
            <person name="Cerdeira L.T."/>
            <person name="Hong H."/>
            <person name="Samborskyy M."/>
            <person name="de Vasconcelos A.T."/>
            <person name="Leadlay P."/>
            <person name="Rodrigues-Filho E."/>
        </authorList>
    </citation>
    <scope>NUCLEOTIDE SEQUENCE [LARGE SCALE GENOMIC DNA]</scope>
    <source>
        <strain evidence="9">LaBioMMi 136</strain>
    </source>
</reference>
<keyword evidence="7" id="KW-0812">Transmembrane</keyword>
<sequence length="551" mass="63265">MIDWFLGLDKVRLTLAALLAIVLVLYWYTRIPTSMPKNIPTVPIYISLLGIWIDMGQDKIYDRWLRQPLEKHGAVKIWFAGRWNVLATRPQFLVDMFRHEDVYAKAGSQKKIPWSVIAALVGDNIINSHGETWRLFTSIMKPGLQRRITDSVPLLEKSRKFVDILLEEQGKLGCEKGVLLNPIIQRWALSCMGICFMNVDLEALERPGQRLEELQTIIKKTLFKPLFFNFPDLDRYPFLFRQRKEAFAIMQEFGDLLCKTVRQRPSHQEPKTPDGDQLVDYLDRALQEGRITDEQYRANIKVTFLTAHENAQQLLNSTFWVLGTNTSVQQKLRAEILATRQENPSTDLVNSLPYLFAVILELLRLYPPVSQLINRVTTSESVLGDEITIPNHTWVGWNSFGVHTDPDIWGADAREFLPERWGRDVKSIQSAMRSKTTQCHFIAFNAHSRKCLGQGFAVLQMKILLFEMVRRMEWVVDPGYELKLTSGGIMAPLGLRAIVREREEGGIGDGSMLMRLSDFIGDGGRARRPEDMVYGIREVERKNGKVVKGYI</sequence>
<dbReference type="PRINTS" id="PR00465">
    <property type="entry name" value="EP450IV"/>
</dbReference>
<evidence type="ECO:0000256" key="6">
    <source>
        <dbReference type="PIRSR" id="PIRSR602403-1"/>
    </source>
</evidence>
<dbReference type="Pfam" id="PF00067">
    <property type="entry name" value="p450"/>
    <property type="match status" value="1"/>
</dbReference>
<evidence type="ECO:0000313" key="9">
    <source>
        <dbReference type="Proteomes" id="UP000190744"/>
    </source>
</evidence>
<dbReference type="GO" id="GO:0004497">
    <property type="term" value="F:monooxygenase activity"/>
    <property type="evidence" value="ECO:0007669"/>
    <property type="project" value="InterPro"/>
</dbReference>
<keyword evidence="4" id="KW-0560">Oxidoreductase</keyword>
<protein>
    <submittedName>
        <fullName evidence="8">Putative sporulation-specific N-formyltyrosine oxidase Dit2</fullName>
    </submittedName>
</protein>
<evidence type="ECO:0000256" key="4">
    <source>
        <dbReference type="ARBA" id="ARBA00023002"/>
    </source>
</evidence>
<evidence type="ECO:0000256" key="1">
    <source>
        <dbReference type="ARBA" id="ARBA00001971"/>
    </source>
</evidence>
<comment type="caution">
    <text evidence="8">The sequence shown here is derived from an EMBL/GenBank/DDBJ whole genome shotgun (WGS) entry which is preliminary data.</text>
</comment>
<feature type="transmembrane region" description="Helical" evidence="7">
    <location>
        <begin position="12"/>
        <end position="29"/>
    </location>
</feature>
<proteinExistence type="inferred from homology"/>
<dbReference type="SUPFAM" id="SSF48264">
    <property type="entry name" value="Cytochrome P450"/>
    <property type="match status" value="1"/>
</dbReference>
<organism evidence="8 9">
    <name type="scientific">Penicillium brasilianum</name>
    <dbReference type="NCBI Taxonomy" id="104259"/>
    <lineage>
        <taxon>Eukaryota</taxon>
        <taxon>Fungi</taxon>
        <taxon>Dikarya</taxon>
        <taxon>Ascomycota</taxon>
        <taxon>Pezizomycotina</taxon>
        <taxon>Eurotiomycetes</taxon>
        <taxon>Eurotiomycetidae</taxon>
        <taxon>Eurotiales</taxon>
        <taxon>Aspergillaceae</taxon>
        <taxon>Penicillium</taxon>
    </lineage>
</organism>
<dbReference type="AlphaFoldDB" id="A0A1S9RDZ6"/>
<gene>
    <name evidence="8" type="ORF">PEBR_33394</name>
</gene>
<dbReference type="Proteomes" id="UP000190744">
    <property type="component" value="Unassembled WGS sequence"/>
</dbReference>
<keyword evidence="3 6" id="KW-0479">Metal-binding</keyword>
<dbReference type="InterPro" id="IPR036396">
    <property type="entry name" value="Cyt_P450_sf"/>
</dbReference>
<dbReference type="InterPro" id="IPR050121">
    <property type="entry name" value="Cytochrome_P450_monoxygenase"/>
</dbReference>
<dbReference type="GO" id="GO:0016705">
    <property type="term" value="F:oxidoreductase activity, acting on paired donors, with incorporation or reduction of molecular oxygen"/>
    <property type="evidence" value="ECO:0007669"/>
    <property type="project" value="InterPro"/>
</dbReference>
<evidence type="ECO:0000256" key="5">
    <source>
        <dbReference type="ARBA" id="ARBA00023004"/>
    </source>
</evidence>
<accession>A0A1S9RDZ6</accession>
<dbReference type="CDD" id="cd11070">
    <property type="entry name" value="CYP56-like"/>
    <property type="match status" value="1"/>
</dbReference>
<comment type="similarity">
    <text evidence="2">Belongs to the cytochrome P450 family.</text>
</comment>
<keyword evidence="5 6" id="KW-0408">Iron</keyword>
<dbReference type="InterPro" id="IPR001128">
    <property type="entry name" value="Cyt_P450"/>
</dbReference>
<comment type="cofactor">
    <cofactor evidence="1 6">
        <name>heme</name>
        <dbReference type="ChEBI" id="CHEBI:30413"/>
    </cofactor>
</comment>
<dbReference type="PRINTS" id="PR00385">
    <property type="entry name" value="P450"/>
</dbReference>
<name>A0A1S9RDZ6_PENBI</name>
<dbReference type="GO" id="GO:0005506">
    <property type="term" value="F:iron ion binding"/>
    <property type="evidence" value="ECO:0007669"/>
    <property type="project" value="InterPro"/>
</dbReference>
<keyword evidence="7" id="KW-0472">Membrane</keyword>
<dbReference type="PANTHER" id="PTHR24305:SF223">
    <property type="entry name" value="CYTOCHROME P450-DIT2"/>
    <property type="match status" value="1"/>
</dbReference>
<dbReference type="GO" id="GO:0020037">
    <property type="term" value="F:heme binding"/>
    <property type="evidence" value="ECO:0007669"/>
    <property type="project" value="InterPro"/>
</dbReference>
<keyword evidence="7" id="KW-1133">Transmembrane helix</keyword>
<evidence type="ECO:0000313" key="8">
    <source>
        <dbReference type="EMBL" id="OOQ83753.1"/>
    </source>
</evidence>
<evidence type="ECO:0000256" key="2">
    <source>
        <dbReference type="ARBA" id="ARBA00010617"/>
    </source>
</evidence>
<dbReference type="Gene3D" id="1.10.630.10">
    <property type="entry name" value="Cytochrome P450"/>
    <property type="match status" value="1"/>
</dbReference>
<keyword evidence="6" id="KW-0349">Heme</keyword>
<dbReference type="PANTHER" id="PTHR24305">
    <property type="entry name" value="CYTOCHROME P450"/>
    <property type="match status" value="1"/>
</dbReference>
<dbReference type="GO" id="GO:0043386">
    <property type="term" value="P:mycotoxin biosynthetic process"/>
    <property type="evidence" value="ECO:0007669"/>
    <property type="project" value="UniProtKB-ARBA"/>
</dbReference>
<evidence type="ECO:0000256" key="3">
    <source>
        <dbReference type="ARBA" id="ARBA00022723"/>
    </source>
</evidence>
<dbReference type="InterPro" id="IPR002403">
    <property type="entry name" value="Cyt_P450_E_grp-IV"/>
</dbReference>
<evidence type="ECO:0000256" key="7">
    <source>
        <dbReference type="SAM" id="Phobius"/>
    </source>
</evidence>